<evidence type="ECO:0000256" key="1">
    <source>
        <dbReference type="SAM" id="MobiDB-lite"/>
    </source>
</evidence>
<accession>A0A4Q7Z847</accession>
<gene>
    <name evidence="2" type="ORF">EV385_6754</name>
</gene>
<name>A0A4Q7Z847_9ACTN</name>
<dbReference type="RefSeq" id="WP_130513862.1">
    <property type="nucleotide sequence ID" value="NZ_SHKY01000002.1"/>
</dbReference>
<reference evidence="2 3" key="1">
    <citation type="submission" date="2019-02" db="EMBL/GenBank/DDBJ databases">
        <title>Sequencing the genomes of 1000 actinobacteria strains.</title>
        <authorList>
            <person name="Klenk H.-P."/>
        </authorList>
    </citation>
    <scope>NUCLEOTIDE SEQUENCE [LARGE SCALE GENOMIC DNA]</scope>
    <source>
        <strain evidence="2 3">DSM 45162</strain>
    </source>
</reference>
<keyword evidence="3" id="KW-1185">Reference proteome</keyword>
<dbReference type="AlphaFoldDB" id="A0A4Q7Z847"/>
<protein>
    <recommendedName>
        <fullName evidence="4">DNA-directed RNA polymerase specialized sigma24 family protein</fullName>
    </recommendedName>
</protein>
<organism evidence="2 3">
    <name type="scientific">Krasilnikovia cinnamomea</name>
    <dbReference type="NCBI Taxonomy" id="349313"/>
    <lineage>
        <taxon>Bacteria</taxon>
        <taxon>Bacillati</taxon>
        <taxon>Actinomycetota</taxon>
        <taxon>Actinomycetes</taxon>
        <taxon>Micromonosporales</taxon>
        <taxon>Micromonosporaceae</taxon>
        <taxon>Krasilnikovia</taxon>
    </lineage>
</organism>
<evidence type="ECO:0000313" key="2">
    <source>
        <dbReference type="EMBL" id="RZU46677.1"/>
    </source>
</evidence>
<proteinExistence type="predicted"/>
<sequence>MRQGLVRQMQDEWQALTAASATGRALARWTAAYPALAGYADLAALQTATEDRSDKDRSDAILAALARLAARDGGDDPLAARVLLQLLMAGAVRLAQRITAVTGDPIGAQADVLAELSALIRTYPWRRRPRRIAANLLLDCQQRLSRAARHDRGEVPVGLQPLPDDETDQAASREADERVEVIDLFVWAQTRGVLSAEEALLLAAHRVDEIPVRQLTGRLGRSATGLFTLRNNAEARLRDALTNAA</sequence>
<dbReference type="OrthoDB" id="5143780at2"/>
<comment type="caution">
    <text evidence="2">The sequence shown here is derived from an EMBL/GenBank/DDBJ whole genome shotgun (WGS) entry which is preliminary data.</text>
</comment>
<evidence type="ECO:0008006" key="4">
    <source>
        <dbReference type="Google" id="ProtNLM"/>
    </source>
</evidence>
<dbReference type="EMBL" id="SHKY01000002">
    <property type="protein sequence ID" value="RZU46677.1"/>
    <property type="molecule type" value="Genomic_DNA"/>
</dbReference>
<feature type="region of interest" description="Disordered" evidence="1">
    <location>
        <begin position="150"/>
        <end position="173"/>
    </location>
</feature>
<evidence type="ECO:0000313" key="3">
    <source>
        <dbReference type="Proteomes" id="UP000292564"/>
    </source>
</evidence>
<dbReference type="Proteomes" id="UP000292564">
    <property type="component" value="Unassembled WGS sequence"/>
</dbReference>